<dbReference type="InterPro" id="IPR000719">
    <property type="entry name" value="Prot_kinase_dom"/>
</dbReference>
<name>A0AAE0N101_9PEZI</name>
<dbReference type="EMBL" id="JAULSN010000007">
    <property type="protein sequence ID" value="KAK3366687.1"/>
    <property type="molecule type" value="Genomic_DNA"/>
</dbReference>
<dbReference type="Gene3D" id="1.10.510.10">
    <property type="entry name" value="Transferase(Phosphotransferase) domain 1"/>
    <property type="match status" value="1"/>
</dbReference>
<evidence type="ECO:0000313" key="3">
    <source>
        <dbReference type="Proteomes" id="UP001287356"/>
    </source>
</evidence>
<evidence type="ECO:0000313" key="2">
    <source>
        <dbReference type="EMBL" id="KAK3366687.1"/>
    </source>
</evidence>
<feature type="non-terminal residue" evidence="2">
    <location>
        <position position="1"/>
    </location>
</feature>
<dbReference type="GO" id="GO:0004674">
    <property type="term" value="F:protein serine/threonine kinase activity"/>
    <property type="evidence" value="ECO:0007669"/>
    <property type="project" value="TreeGrafter"/>
</dbReference>
<protein>
    <recommendedName>
        <fullName evidence="1">Protein kinase domain-containing protein</fullName>
    </recommendedName>
</protein>
<reference evidence="2" key="1">
    <citation type="journal article" date="2023" name="Mol. Phylogenet. Evol.">
        <title>Genome-scale phylogeny and comparative genomics of the fungal order Sordariales.</title>
        <authorList>
            <person name="Hensen N."/>
            <person name="Bonometti L."/>
            <person name="Westerberg I."/>
            <person name="Brannstrom I.O."/>
            <person name="Guillou S."/>
            <person name="Cros-Aarteil S."/>
            <person name="Calhoun S."/>
            <person name="Haridas S."/>
            <person name="Kuo A."/>
            <person name="Mondo S."/>
            <person name="Pangilinan J."/>
            <person name="Riley R."/>
            <person name="LaButti K."/>
            <person name="Andreopoulos B."/>
            <person name="Lipzen A."/>
            <person name="Chen C."/>
            <person name="Yan M."/>
            <person name="Daum C."/>
            <person name="Ng V."/>
            <person name="Clum A."/>
            <person name="Steindorff A."/>
            <person name="Ohm R.A."/>
            <person name="Martin F."/>
            <person name="Silar P."/>
            <person name="Natvig D.O."/>
            <person name="Lalanne C."/>
            <person name="Gautier V."/>
            <person name="Ament-Velasquez S.L."/>
            <person name="Kruys A."/>
            <person name="Hutchinson M.I."/>
            <person name="Powell A.J."/>
            <person name="Barry K."/>
            <person name="Miller A.N."/>
            <person name="Grigoriev I.V."/>
            <person name="Debuchy R."/>
            <person name="Gladieux P."/>
            <person name="Hiltunen Thoren M."/>
            <person name="Johannesson H."/>
        </authorList>
    </citation>
    <scope>NUCLEOTIDE SEQUENCE</scope>
    <source>
        <strain evidence="2">CBS 958.72</strain>
    </source>
</reference>
<dbReference type="Pfam" id="PF00069">
    <property type="entry name" value="Pkinase"/>
    <property type="match status" value="1"/>
</dbReference>
<organism evidence="2 3">
    <name type="scientific">Lasiosphaeria ovina</name>
    <dbReference type="NCBI Taxonomy" id="92902"/>
    <lineage>
        <taxon>Eukaryota</taxon>
        <taxon>Fungi</taxon>
        <taxon>Dikarya</taxon>
        <taxon>Ascomycota</taxon>
        <taxon>Pezizomycotina</taxon>
        <taxon>Sordariomycetes</taxon>
        <taxon>Sordariomycetidae</taxon>
        <taxon>Sordariales</taxon>
        <taxon>Lasiosphaeriaceae</taxon>
        <taxon>Lasiosphaeria</taxon>
    </lineage>
</organism>
<feature type="domain" description="Protein kinase" evidence="1">
    <location>
        <begin position="1"/>
        <end position="141"/>
    </location>
</feature>
<gene>
    <name evidence="2" type="ORF">B0T24DRAFT_533946</name>
</gene>
<accession>A0AAE0N101</accession>
<evidence type="ECO:0000259" key="1">
    <source>
        <dbReference type="PROSITE" id="PS50011"/>
    </source>
</evidence>
<keyword evidence="3" id="KW-1185">Reference proteome</keyword>
<reference evidence="2" key="2">
    <citation type="submission" date="2023-06" db="EMBL/GenBank/DDBJ databases">
        <authorList>
            <consortium name="Lawrence Berkeley National Laboratory"/>
            <person name="Haridas S."/>
            <person name="Hensen N."/>
            <person name="Bonometti L."/>
            <person name="Westerberg I."/>
            <person name="Brannstrom I.O."/>
            <person name="Guillou S."/>
            <person name="Cros-Aarteil S."/>
            <person name="Calhoun S."/>
            <person name="Kuo A."/>
            <person name="Mondo S."/>
            <person name="Pangilinan J."/>
            <person name="Riley R."/>
            <person name="Labutti K."/>
            <person name="Andreopoulos B."/>
            <person name="Lipzen A."/>
            <person name="Chen C."/>
            <person name="Yanf M."/>
            <person name="Daum C."/>
            <person name="Ng V."/>
            <person name="Clum A."/>
            <person name="Steindorff A."/>
            <person name="Ohm R."/>
            <person name="Martin F."/>
            <person name="Silar P."/>
            <person name="Natvig D."/>
            <person name="Lalanne C."/>
            <person name="Gautier V."/>
            <person name="Ament-Velasquez S.L."/>
            <person name="Kruys A."/>
            <person name="Hutchinson M.I."/>
            <person name="Powell A.J."/>
            <person name="Barry K."/>
            <person name="Miller A.N."/>
            <person name="Grigoriev I.V."/>
            <person name="Debuchy R."/>
            <person name="Gladieux P."/>
            <person name="Thoren M.H."/>
            <person name="Johannesson H."/>
        </authorList>
    </citation>
    <scope>NUCLEOTIDE SEQUENCE</scope>
    <source>
        <strain evidence="2">CBS 958.72</strain>
    </source>
</reference>
<dbReference type="AlphaFoldDB" id="A0AAE0N101"/>
<dbReference type="SUPFAM" id="SSF56112">
    <property type="entry name" value="Protein kinase-like (PK-like)"/>
    <property type="match status" value="1"/>
</dbReference>
<dbReference type="InterPro" id="IPR011009">
    <property type="entry name" value="Kinase-like_dom_sf"/>
</dbReference>
<dbReference type="PANTHER" id="PTHR24359:SF1">
    <property type="entry name" value="INHIBITOR OF NUCLEAR FACTOR KAPPA-B KINASE EPSILON SUBUNIT HOMOLOG 1-RELATED"/>
    <property type="match status" value="1"/>
</dbReference>
<proteinExistence type="predicted"/>
<dbReference type="GO" id="GO:0005524">
    <property type="term" value="F:ATP binding"/>
    <property type="evidence" value="ECO:0007669"/>
    <property type="project" value="InterPro"/>
</dbReference>
<dbReference type="Proteomes" id="UP001287356">
    <property type="component" value="Unassembled WGS sequence"/>
</dbReference>
<dbReference type="PROSITE" id="PS50011">
    <property type="entry name" value="PROTEIN_KINASE_DOM"/>
    <property type="match status" value="1"/>
</dbReference>
<dbReference type="PANTHER" id="PTHR24359">
    <property type="entry name" value="SERINE/THREONINE-PROTEIN KINASE SBK1"/>
    <property type="match status" value="1"/>
</dbReference>
<sequence>LLGLAEALKAIHELDIRHGDIKPNNILQFISPQDWRLGSRQTQSDPMILRLKKGQPTDTRFGTTAYAPPEAELLDVRYLSCQYEIWSMGCVILEIIIWLVYGYVGVNNFWLDLQGPHRESVPFYIIEEVVASKAEARAKLQ</sequence>
<comment type="caution">
    <text evidence="2">The sequence shown here is derived from an EMBL/GenBank/DDBJ whole genome shotgun (WGS) entry which is preliminary data.</text>
</comment>